<keyword evidence="3" id="KW-1185">Reference proteome</keyword>
<dbReference type="Proteomes" id="UP001201812">
    <property type="component" value="Unassembled WGS sequence"/>
</dbReference>
<reference evidence="2" key="1">
    <citation type="submission" date="2022-01" db="EMBL/GenBank/DDBJ databases">
        <title>Genome Sequence Resource for Two Populations of Ditylenchus destructor, the Migratory Endoparasitic Phytonematode.</title>
        <authorList>
            <person name="Zhang H."/>
            <person name="Lin R."/>
            <person name="Xie B."/>
        </authorList>
    </citation>
    <scope>NUCLEOTIDE SEQUENCE</scope>
    <source>
        <strain evidence="2">BazhouSP</strain>
    </source>
</reference>
<sequence length="119" mass="13305">MKYSVYLTISFCLLLTFLPSVYGDKHKLEIKARTGEGGQLSSLGYAFVNMETAPKRKNFSTGQKVRQAIEAQRFPSLAGKSWTIHDNANKLVENHTEVYITPATSNGVPNYMTVDIDED</sequence>
<evidence type="ECO:0000313" key="2">
    <source>
        <dbReference type="EMBL" id="KAI1710142.1"/>
    </source>
</evidence>
<protein>
    <submittedName>
        <fullName evidence="2">Uncharacterized protein</fullName>
    </submittedName>
</protein>
<dbReference type="AlphaFoldDB" id="A0AAD4R548"/>
<name>A0AAD4R548_9BILA</name>
<feature type="chain" id="PRO_5041971794" evidence="1">
    <location>
        <begin position="24"/>
        <end position="119"/>
    </location>
</feature>
<accession>A0AAD4R548</accession>
<proteinExistence type="predicted"/>
<gene>
    <name evidence="2" type="ORF">DdX_10816</name>
</gene>
<feature type="signal peptide" evidence="1">
    <location>
        <begin position="1"/>
        <end position="23"/>
    </location>
</feature>
<organism evidence="2 3">
    <name type="scientific">Ditylenchus destructor</name>
    <dbReference type="NCBI Taxonomy" id="166010"/>
    <lineage>
        <taxon>Eukaryota</taxon>
        <taxon>Metazoa</taxon>
        <taxon>Ecdysozoa</taxon>
        <taxon>Nematoda</taxon>
        <taxon>Chromadorea</taxon>
        <taxon>Rhabditida</taxon>
        <taxon>Tylenchina</taxon>
        <taxon>Tylenchomorpha</taxon>
        <taxon>Sphaerularioidea</taxon>
        <taxon>Anguinidae</taxon>
        <taxon>Anguininae</taxon>
        <taxon>Ditylenchus</taxon>
    </lineage>
</organism>
<evidence type="ECO:0000256" key="1">
    <source>
        <dbReference type="SAM" id="SignalP"/>
    </source>
</evidence>
<dbReference type="EMBL" id="JAKKPZ010000027">
    <property type="protein sequence ID" value="KAI1710142.1"/>
    <property type="molecule type" value="Genomic_DNA"/>
</dbReference>
<comment type="caution">
    <text evidence="2">The sequence shown here is derived from an EMBL/GenBank/DDBJ whole genome shotgun (WGS) entry which is preliminary data.</text>
</comment>
<evidence type="ECO:0000313" key="3">
    <source>
        <dbReference type="Proteomes" id="UP001201812"/>
    </source>
</evidence>
<keyword evidence="1" id="KW-0732">Signal</keyword>